<dbReference type="EMBL" id="CAJVPZ010092199">
    <property type="protein sequence ID" value="CAG8816029.1"/>
    <property type="molecule type" value="Genomic_DNA"/>
</dbReference>
<protein>
    <submittedName>
        <fullName evidence="2">13183_t:CDS:1</fullName>
    </submittedName>
</protein>
<sequence>EKISIVGKHIQDIDNLYLISSETLKKKETTNEPPEKDISNKSPEKDNSDEPSANEASSGAEK</sequence>
<evidence type="ECO:0000313" key="2">
    <source>
        <dbReference type="EMBL" id="CAG8816029.1"/>
    </source>
</evidence>
<feature type="non-terminal residue" evidence="2">
    <location>
        <position position="1"/>
    </location>
</feature>
<accession>A0A9N9P8T4</accession>
<dbReference type="AlphaFoldDB" id="A0A9N9P8T4"/>
<feature type="region of interest" description="Disordered" evidence="1">
    <location>
        <begin position="23"/>
        <end position="62"/>
    </location>
</feature>
<keyword evidence="3" id="KW-1185">Reference proteome</keyword>
<feature type="compositionally biased region" description="Basic and acidic residues" evidence="1">
    <location>
        <begin position="23"/>
        <end position="48"/>
    </location>
</feature>
<comment type="caution">
    <text evidence="2">The sequence shown here is derived from an EMBL/GenBank/DDBJ whole genome shotgun (WGS) entry which is preliminary data.</text>
</comment>
<dbReference type="Proteomes" id="UP000789396">
    <property type="component" value="Unassembled WGS sequence"/>
</dbReference>
<gene>
    <name evidence="2" type="ORF">RFULGI_LOCUS19232</name>
</gene>
<proteinExistence type="predicted"/>
<evidence type="ECO:0000313" key="3">
    <source>
        <dbReference type="Proteomes" id="UP000789396"/>
    </source>
</evidence>
<feature type="non-terminal residue" evidence="2">
    <location>
        <position position="62"/>
    </location>
</feature>
<feature type="compositionally biased region" description="Polar residues" evidence="1">
    <location>
        <begin position="50"/>
        <end position="62"/>
    </location>
</feature>
<evidence type="ECO:0000256" key="1">
    <source>
        <dbReference type="SAM" id="MobiDB-lite"/>
    </source>
</evidence>
<name>A0A9N9P8T4_9GLOM</name>
<organism evidence="2 3">
    <name type="scientific">Racocetra fulgida</name>
    <dbReference type="NCBI Taxonomy" id="60492"/>
    <lineage>
        <taxon>Eukaryota</taxon>
        <taxon>Fungi</taxon>
        <taxon>Fungi incertae sedis</taxon>
        <taxon>Mucoromycota</taxon>
        <taxon>Glomeromycotina</taxon>
        <taxon>Glomeromycetes</taxon>
        <taxon>Diversisporales</taxon>
        <taxon>Gigasporaceae</taxon>
        <taxon>Racocetra</taxon>
    </lineage>
</organism>
<reference evidence="2" key="1">
    <citation type="submission" date="2021-06" db="EMBL/GenBank/DDBJ databases">
        <authorList>
            <person name="Kallberg Y."/>
            <person name="Tangrot J."/>
            <person name="Rosling A."/>
        </authorList>
    </citation>
    <scope>NUCLEOTIDE SEQUENCE</scope>
    <source>
        <strain evidence="2">IN212</strain>
    </source>
</reference>